<dbReference type="EMBL" id="BDUD01000001">
    <property type="protein sequence ID" value="GBG20245.1"/>
    <property type="molecule type" value="Genomic_DNA"/>
</dbReference>
<evidence type="ECO:0000313" key="2">
    <source>
        <dbReference type="Proteomes" id="UP000245124"/>
    </source>
</evidence>
<comment type="caution">
    <text evidence="1">The sequence shown here is derived from an EMBL/GenBank/DDBJ whole genome shotgun (WGS) entry which is preliminary data.</text>
</comment>
<reference evidence="1 2" key="1">
    <citation type="submission" date="2017-06" db="EMBL/GenBank/DDBJ databases">
        <title>Genome sequencing of cyanobaciteial culture collection at National Institute for Environmental Studies (NIES).</title>
        <authorList>
            <person name="Hirose Y."/>
            <person name="Shimura Y."/>
            <person name="Fujisawa T."/>
            <person name="Nakamura Y."/>
            <person name="Kawachi M."/>
        </authorList>
    </citation>
    <scope>NUCLEOTIDE SEQUENCE [LARGE SCALE GENOMIC DNA]</scope>
    <source>
        <strain evidence="1 2">NIES-4072</strain>
    </source>
</reference>
<accession>A0A2R5FPP0</accession>
<gene>
    <name evidence="1" type="ORF">NIES4072_39200</name>
</gene>
<organism evidence="1 2">
    <name type="scientific">Nostoc commune NIES-4072</name>
    <dbReference type="NCBI Taxonomy" id="2005467"/>
    <lineage>
        <taxon>Bacteria</taxon>
        <taxon>Bacillati</taxon>
        <taxon>Cyanobacteriota</taxon>
        <taxon>Cyanophyceae</taxon>
        <taxon>Nostocales</taxon>
        <taxon>Nostocaceae</taxon>
        <taxon>Nostoc</taxon>
    </lineage>
</organism>
<sequence length="64" mass="7317">MPNKNEYVKTRVIIVILPMLGCAAKSFISLEKAQVSPIGRFQKTNKYLYFVYNLLSARRFSTSA</sequence>
<dbReference type="Proteomes" id="UP000245124">
    <property type="component" value="Unassembled WGS sequence"/>
</dbReference>
<protein>
    <submittedName>
        <fullName evidence="1">Uncharacterized protein</fullName>
    </submittedName>
</protein>
<proteinExistence type="predicted"/>
<name>A0A2R5FPP0_NOSCO</name>
<evidence type="ECO:0000313" key="1">
    <source>
        <dbReference type="EMBL" id="GBG20245.1"/>
    </source>
</evidence>
<keyword evidence="2" id="KW-1185">Reference proteome</keyword>
<dbReference type="AlphaFoldDB" id="A0A2R5FPP0"/>